<dbReference type="PRINTS" id="PR00081">
    <property type="entry name" value="GDHRDH"/>
</dbReference>
<accession>A0A1D7TGJ0</accession>
<evidence type="ECO:0000313" key="5">
    <source>
        <dbReference type="Proteomes" id="UP000094609"/>
    </source>
</evidence>
<dbReference type="AlphaFoldDB" id="A0A1D7TGJ0"/>
<keyword evidence="3" id="KW-0560">Oxidoreductase</keyword>
<gene>
    <name evidence="4" type="ORF">SHALO_0328</name>
</gene>
<dbReference type="PANTHER" id="PTHR43639:SF1">
    <property type="entry name" value="SHORT-CHAIN DEHYDROGENASE_REDUCTASE FAMILY PROTEIN"/>
    <property type="match status" value="1"/>
</dbReference>
<dbReference type="RefSeq" id="WP_069477089.1">
    <property type="nucleotide sequence ID" value="NZ_CP017111.1"/>
</dbReference>
<dbReference type="FunFam" id="3.40.50.720:FF:000374">
    <property type="entry name" value="3-oxoacyl-(Acyl-carrier-protein) reductase"/>
    <property type="match status" value="1"/>
</dbReference>
<evidence type="ECO:0000313" key="4">
    <source>
        <dbReference type="EMBL" id="AOO64125.1"/>
    </source>
</evidence>
<protein>
    <submittedName>
        <fullName evidence="4">Putative 3-oxoacyl-[acyl-carrier-protein] reductase FabG</fullName>
    </submittedName>
</protein>
<dbReference type="Gene3D" id="3.40.50.720">
    <property type="entry name" value="NAD(P)-binding Rossmann-like Domain"/>
    <property type="match status" value="1"/>
</dbReference>
<comment type="similarity">
    <text evidence="1">Belongs to the short-chain dehydrogenases/reductases (SDR) family.</text>
</comment>
<organism evidence="4 5">
    <name type="scientific">Sulfurospirillum halorespirans DSM 13726</name>
    <dbReference type="NCBI Taxonomy" id="1193502"/>
    <lineage>
        <taxon>Bacteria</taxon>
        <taxon>Pseudomonadati</taxon>
        <taxon>Campylobacterota</taxon>
        <taxon>Epsilonproteobacteria</taxon>
        <taxon>Campylobacterales</taxon>
        <taxon>Sulfurospirillaceae</taxon>
        <taxon>Sulfurospirillum</taxon>
    </lineage>
</organism>
<evidence type="ECO:0000256" key="2">
    <source>
        <dbReference type="ARBA" id="ARBA00022857"/>
    </source>
</evidence>
<sequence>MKIALITGGSRGLGKSMALHLAQKGHDVIITYQHSKIEAQKVVDEIVQGGQKAALLQLDIAQTKTFPLFLEALKALLSSQWQTDRFDILINNAGIGINTPFMETTEEQFDTLMNIHLKGTFFFIQTMLPILNDGGRILNISSGLARFTMPGFAAYAMMKGGIEVLTRYLAFELGKRNITVNVIAPGAIATDFGGGVVRDNANANAYIASQIALGRVGLADDIGAAVSMLVSDDAHWINGERIEVSGGMRL</sequence>
<dbReference type="Pfam" id="PF13561">
    <property type="entry name" value="adh_short_C2"/>
    <property type="match status" value="1"/>
</dbReference>
<dbReference type="KEGG" id="shal:SHALO_0328"/>
<keyword evidence="5" id="KW-1185">Reference proteome</keyword>
<evidence type="ECO:0000256" key="1">
    <source>
        <dbReference type="ARBA" id="ARBA00006484"/>
    </source>
</evidence>
<dbReference type="STRING" id="1193502.SHALO_0328"/>
<dbReference type="SUPFAM" id="SSF51735">
    <property type="entry name" value="NAD(P)-binding Rossmann-fold domains"/>
    <property type="match status" value="1"/>
</dbReference>
<proteinExistence type="inferred from homology"/>
<dbReference type="PANTHER" id="PTHR43639">
    <property type="entry name" value="OXIDOREDUCTASE, SHORT-CHAIN DEHYDROGENASE/REDUCTASE FAMILY (AFU_ORTHOLOGUE AFUA_5G02870)"/>
    <property type="match status" value="1"/>
</dbReference>
<keyword evidence="2" id="KW-0521">NADP</keyword>
<reference evidence="5" key="1">
    <citation type="submission" date="2016-08" db="EMBL/GenBank/DDBJ databases">
        <title>Complete genome sequence of the organohalide-respiring Epsilonproteobacterium Sulfurospirillum halorespirans.</title>
        <authorList>
            <person name="Goris T."/>
            <person name="Zimmermann J."/>
            <person name="Schenz B."/>
            <person name="Lemos M."/>
            <person name="Hackermueller J."/>
            <person name="Diekert G."/>
        </authorList>
    </citation>
    <scope>NUCLEOTIDE SEQUENCE [LARGE SCALE GENOMIC DNA]</scope>
    <source>
        <strain>DSM 13726</strain>
        <strain evidence="5">PCE-M2</strain>
    </source>
</reference>
<dbReference type="Proteomes" id="UP000094609">
    <property type="component" value="Chromosome"/>
</dbReference>
<dbReference type="PRINTS" id="PR00080">
    <property type="entry name" value="SDRFAMILY"/>
</dbReference>
<dbReference type="PATRIC" id="fig|1193502.14.peg.334"/>
<name>A0A1D7TGJ0_9BACT</name>
<dbReference type="InterPro" id="IPR036291">
    <property type="entry name" value="NAD(P)-bd_dom_sf"/>
</dbReference>
<evidence type="ECO:0000256" key="3">
    <source>
        <dbReference type="ARBA" id="ARBA00023002"/>
    </source>
</evidence>
<dbReference type="EMBL" id="CP017111">
    <property type="protein sequence ID" value="AOO64125.1"/>
    <property type="molecule type" value="Genomic_DNA"/>
</dbReference>
<dbReference type="InterPro" id="IPR002347">
    <property type="entry name" value="SDR_fam"/>
</dbReference>
<dbReference type="GO" id="GO:0016491">
    <property type="term" value="F:oxidoreductase activity"/>
    <property type="evidence" value="ECO:0007669"/>
    <property type="project" value="UniProtKB-KW"/>
</dbReference>